<dbReference type="EMBL" id="JAAGOB010000008">
    <property type="protein sequence ID" value="NED96836.1"/>
    <property type="molecule type" value="Genomic_DNA"/>
</dbReference>
<comment type="caution">
    <text evidence="2">The sequence shown here is derived from an EMBL/GenBank/DDBJ whole genome shotgun (WGS) entry which is preliminary data.</text>
</comment>
<dbReference type="RefSeq" id="WP_163819613.1">
    <property type="nucleotide sequence ID" value="NZ_JAAGOB010000008.1"/>
</dbReference>
<proteinExistence type="predicted"/>
<evidence type="ECO:0000313" key="3">
    <source>
        <dbReference type="Proteomes" id="UP000469185"/>
    </source>
</evidence>
<organism evidence="2 3">
    <name type="scientific">Phytoactinopolyspora alkaliphila</name>
    <dbReference type="NCBI Taxonomy" id="1783498"/>
    <lineage>
        <taxon>Bacteria</taxon>
        <taxon>Bacillati</taxon>
        <taxon>Actinomycetota</taxon>
        <taxon>Actinomycetes</taxon>
        <taxon>Jiangellales</taxon>
        <taxon>Jiangellaceae</taxon>
        <taxon>Phytoactinopolyspora</taxon>
    </lineage>
</organism>
<evidence type="ECO:0000259" key="1">
    <source>
        <dbReference type="SMART" id="SM00382"/>
    </source>
</evidence>
<evidence type="ECO:0000313" key="2">
    <source>
        <dbReference type="EMBL" id="NED96836.1"/>
    </source>
</evidence>
<dbReference type="GO" id="GO:0005524">
    <property type="term" value="F:ATP binding"/>
    <property type="evidence" value="ECO:0007669"/>
    <property type="project" value="InterPro"/>
</dbReference>
<feature type="domain" description="AAA+ ATPase" evidence="1">
    <location>
        <begin position="186"/>
        <end position="433"/>
    </location>
</feature>
<dbReference type="InterPro" id="IPR003959">
    <property type="entry name" value="ATPase_AAA_core"/>
</dbReference>
<dbReference type="PANTHER" id="PTHR43581">
    <property type="entry name" value="ATP/GTP PHOSPHATASE"/>
    <property type="match status" value="1"/>
</dbReference>
<gene>
    <name evidence="2" type="ORF">G1H11_16130</name>
</gene>
<dbReference type="InterPro" id="IPR027417">
    <property type="entry name" value="P-loop_NTPase"/>
</dbReference>
<reference evidence="2 3" key="1">
    <citation type="submission" date="2020-02" db="EMBL/GenBank/DDBJ databases">
        <authorList>
            <person name="Li X.-J."/>
            <person name="Feng X.-M."/>
        </authorList>
    </citation>
    <scope>NUCLEOTIDE SEQUENCE [LARGE SCALE GENOMIC DNA]</scope>
    <source>
        <strain evidence="2 3">CGMCC 4.7225</strain>
    </source>
</reference>
<dbReference type="SUPFAM" id="SSF52540">
    <property type="entry name" value="P-loop containing nucleoside triphosphate hydrolases"/>
    <property type="match status" value="1"/>
</dbReference>
<dbReference type="InterPro" id="IPR051396">
    <property type="entry name" value="Bact_Antivir_Def_Nuclease"/>
</dbReference>
<dbReference type="AlphaFoldDB" id="A0A6N9YP67"/>
<dbReference type="Proteomes" id="UP000469185">
    <property type="component" value="Unassembled WGS sequence"/>
</dbReference>
<dbReference type="PANTHER" id="PTHR43581:SF2">
    <property type="entry name" value="EXCINUCLEASE ATPASE SUBUNIT"/>
    <property type="match status" value="1"/>
</dbReference>
<dbReference type="GO" id="GO:0016887">
    <property type="term" value="F:ATP hydrolysis activity"/>
    <property type="evidence" value="ECO:0007669"/>
    <property type="project" value="InterPro"/>
</dbReference>
<keyword evidence="3" id="KW-1185">Reference proteome</keyword>
<protein>
    <submittedName>
        <fullName evidence="2">AAA family ATPase</fullName>
    </submittedName>
</protein>
<dbReference type="Pfam" id="PF13304">
    <property type="entry name" value="AAA_21"/>
    <property type="match status" value="1"/>
</dbReference>
<sequence length="515" mass="57104">MKFQVLGVGQFPNRNSRRGVCYLTSDRWNDYNFQTQFYLTYLAPDGTEHAIGKVKIGGRGWEEEQKSPELPASFDELGDDLFSVGQDDDYYTRLNKLPDSIGRVILRALRDFAFDNTIFDQVRQEEVTRVSLLRELSVAAVKGRLNRLARGQVLLTPYSFTYLWPAADGEGEDSLSFKVTPYSKPPTNINVLIGRNGAGKTRILHGMASALAGQQGGEHVGRFLVGENEATAKDFANVVSVTFSAFDPFDPLPDGVTKRNEIKYSYVGLLRAPQHNERPSTKNADELAEEFADSLLKHCATGARSRRWTQAVETLSADPNFHDANLPQLLDDPGSDNDNIRSTRAFGVFRELSSGHSIVLLTMTKLVEKVDERTLVLLDEPESHLHPPLLSAFVRALSDLLIDRNGVAVVATHSPVVLQEVPRTCVWRIERSGNAREVFAPAVETFGENVGTLTREIFGLEVTSTGFYALLQTEARHAESYEDAAAAFDHQLGGEASAVLRAYVAQRARRQGDQV</sequence>
<dbReference type="Gene3D" id="3.40.50.300">
    <property type="entry name" value="P-loop containing nucleotide triphosphate hydrolases"/>
    <property type="match status" value="2"/>
</dbReference>
<dbReference type="SMART" id="SM00382">
    <property type="entry name" value="AAA"/>
    <property type="match status" value="1"/>
</dbReference>
<accession>A0A6N9YP67</accession>
<dbReference type="InterPro" id="IPR003593">
    <property type="entry name" value="AAA+_ATPase"/>
</dbReference>
<name>A0A6N9YP67_9ACTN</name>